<dbReference type="Proteomes" id="UP000664654">
    <property type="component" value="Unassembled WGS sequence"/>
</dbReference>
<dbReference type="AlphaFoldDB" id="A0A939INX1"/>
<dbReference type="RefSeq" id="WP_206574928.1">
    <property type="nucleotide sequence ID" value="NZ_JAFKCV010000011.1"/>
</dbReference>
<dbReference type="InterPro" id="IPR023159">
    <property type="entry name" value="SO1590-like_sf"/>
</dbReference>
<proteinExistence type="predicted"/>
<accession>A0A939INX1</accession>
<protein>
    <submittedName>
        <fullName evidence="1">DUF3224 domain-containing protein</fullName>
    </submittedName>
</protein>
<gene>
    <name evidence="1" type="ORF">J0A66_16375</name>
</gene>
<evidence type="ECO:0000313" key="1">
    <source>
        <dbReference type="EMBL" id="MBN7826813.1"/>
    </source>
</evidence>
<sequence length="134" mass="14441">MQAKGEFQVNLKPMGCYAKGQNGINLGRMAIDKTFAGELSGTSKGEMLSAMTQSKGSAGYVAIEQVSGELAGRQGSFVLQHYGTMHQANQHLILEVVPASGTDELLGLTGSMSIRIENGRHFYQFDYQLPPEQG</sequence>
<dbReference type="SUPFAM" id="SSF159238">
    <property type="entry name" value="SO1590-like"/>
    <property type="match status" value="1"/>
</dbReference>
<reference evidence="1" key="1">
    <citation type="submission" date="2021-03" db="EMBL/GenBank/DDBJ databases">
        <title>novel species isolated from a fishpond in China.</title>
        <authorList>
            <person name="Lu H."/>
            <person name="Cai Z."/>
        </authorList>
    </citation>
    <scope>NUCLEOTIDE SEQUENCE</scope>
    <source>
        <strain evidence="1">JCM 30855</strain>
    </source>
</reference>
<name>A0A939INX1_9ALTE</name>
<evidence type="ECO:0000313" key="2">
    <source>
        <dbReference type="Proteomes" id="UP000664654"/>
    </source>
</evidence>
<organism evidence="1 2">
    <name type="scientific">Bowmanella dokdonensis</name>
    <dbReference type="NCBI Taxonomy" id="751969"/>
    <lineage>
        <taxon>Bacteria</taxon>
        <taxon>Pseudomonadati</taxon>
        <taxon>Pseudomonadota</taxon>
        <taxon>Gammaproteobacteria</taxon>
        <taxon>Alteromonadales</taxon>
        <taxon>Alteromonadaceae</taxon>
        <taxon>Bowmanella</taxon>
    </lineage>
</organism>
<dbReference type="InterPro" id="IPR021607">
    <property type="entry name" value="DUF3224"/>
</dbReference>
<dbReference type="EMBL" id="JAFKCV010000011">
    <property type="protein sequence ID" value="MBN7826813.1"/>
    <property type="molecule type" value="Genomic_DNA"/>
</dbReference>
<comment type="caution">
    <text evidence="1">The sequence shown here is derived from an EMBL/GenBank/DDBJ whole genome shotgun (WGS) entry which is preliminary data.</text>
</comment>
<dbReference type="Gene3D" id="2.40.350.10">
    <property type="entry name" value="SO1590-like"/>
    <property type="match status" value="1"/>
</dbReference>
<keyword evidence="2" id="KW-1185">Reference proteome</keyword>
<dbReference type="Pfam" id="PF11528">
    <property type="entry name" value="DUF3224"/>
    <property type="match status" value="1"/>
</dbReference>